<dbReference type="Proteomes" id="UP000789759">
    <property type="component" value="Unassembled WGS sequence"/>
</dbReference>
<comment type="caution">
    <text evidence="1">The sequence shown here is derived from an EMBL/GenBank/DDBJ whole genome shotgun (WGS) entry which is preliminary data.</text>
</comment>
<proteinExistence type="predicted"/>
<evidence type="ECO:0000313" key="1">
    <source>
        <dbReference type="EMBL" id="CAG8779396.1"/>
    </source>
</evidence>
<feature type="non-terminal residue" evidence="1">
    <location>
        <position position="186"/>
    </location>
</feature>
<sequence length="186" mass="21492">YRESKSLNKVHETLFEIDENFIFEDLLFQADNDYVSGELVHVEVRVRGEKTWHFVASGVTCSLRICTKDEQNISHIKFTIIDGKQNIVHNVATKTNAFDHLMNAAKLKALPNPKTGTDQNDNCYNDILMLLHNHNLGWELPPYQQNSFYKNGSHHKIPNLKKNELEQYADNVEEMLLEPWAENLPG</sequence>
<gene>
    <name evidence="1" type="ORF">CPELLU_LOCUS16307</name>
</gene>
<name>A0A9N9JHD0_9GLOM</name>
<reference evidence="1" key="1">
    <citation type="submission" date="2021-06" db="EMBL/GenBank/DDBJ databases">
        <authorList>
            <person name="Kallberg Y."/>
            <person name="Tangrot J."/>
            <person name="Rosling A."/>
        </authorList>
    </citation>
    <scope>NUCLEOTIDE SEQUENCE</scope>
    <source>
        <strain evidence="1">FL966</strain>
    </source>
</reference>
<dbReference type="AlphaFoldDB" id="A0A9N9JHD0"/>
<evidence type="ECO:0000313" key="2">
    <source>
        <dbReference type="Proteomes" id="UP000789759"/>
    </source>
</evidence>
<organism evidence="1 2">
    <name type="scientific">Cetraspora pellucida</name>
    <dbReference type="NCBI Taxonomy" id="1433469"/>
    <lineage>
        <taxon>Eukaryota</taxon>
        <taxon>Fungi</taxon>
        <taxon>Fungi incertae sedis</taxon>
        <taxon>Mucoromycota</taxon>
        <taxon>Glomeromycotina</taxon>
        <taxon>Glomeromycetes</taxon>
        <taxon>Diversisporales</taxon>
        <taxon>Gigasporaceae</taxon>
        <taxon>Cetraspora</taxon>
    </lineage>
</organism>
<dbReference type="EMBL" id="CAJVQA010023686">
    <property type="protein sequence ID" value="CAG8779396.1"/>
    <property type="molecule type" value="Genomic_DNA"/>
</dbReference>
<dbReference type="OrthoDB" id="2381496at2759"/>
<accession>A0A9N9JHD0</accession>
<protein>
    <submittedName>
        <fullName evidence="1">3538_t:CDS:1</fullName>
    </submittedName>
</protein>
<keyword evidence="2" id="KW-1185">Reference proteome</keyword>